<name>A0ABN2F3M1_9ACTN</name>
<protein>
    <submittedName>
        <fullName evidence="1">Uncharacterized protein</fullName>
    </submittedName>
</protein>
<comment type="caution">
    <text evidence="1">The sequence shown here is derived from an EMBL/GenBank/DDBJ whole genome shotgun (WGS) entry which is preliminary data.</text>
</comment>
<evidence type="ECO:0000313" key="2">
    <source>
        <dbReference type="Proteomes" id="UP001500064"/>
    </source>
</evidence>
<accession>A0ABN2F3M1</accession>
<evidence type="ECO:0000313" key="1">
    <source>
        <dbReference type="EMBL" id="GAA1625761.1"/>
    </source>
</evidence>
<dbReference type="Proteomes" id="UP001500064">
    <property type="component" value="Unassembled WGS sequence"/>
</dbReference>
<keyword evidence="2" id="KW-1185">Reference proteome</keyword>
<reference evidence="1 2" key="1">
    <citation type="journal article" date="2019" name="Int. J. Syst. Evol. Microbiol.">
        <title>The Global Catalogue of Microorganisms (GCM) 10K type strain sequencing project: providing services to taxonomists for standard genome sequencing and annotation.</title>
        <authorList>
            <consortium name="The Broad Institute Genomics Platform"/>
            <consortium name="The Broad Institute Genome Sequencing Center for Infectious Disease"/>
            <person name="Wu L."/>
            <person name="Ma J."/>
        </authorList>
    </citation>
    <scope>NUCLEOTIDE SEQUENCE [LARGE SCALE GENOMIC DNA]</scope>
    <source>
        <strain evidence="1 2">JCM 13929</strain>
    </source>
</reference>
<proteinExistence type="predicted"/>
<gene>
    <name evidence="1" type="ORF">GCM10009733_023040</name>
</gene>
<organism evidence="1 2">
    <name type="scientific">Nonomuraea maheshkhaliensis</name>
    <dbReference type="NCBI Taxonomy" id="419590"/>
    <lineage>
        <taxon>Bacteria</taxon>
        <taxon>Bacillati</taxon>
        <taxon>Actinomycetota</taxon>
        <taxon>Actinomycetes</taxon>
        <taxon>Streptosporangiales</taxon>
        <taxon>Streptosporangiaceae</taxon>
        <taxon>Nonomuraea</taxon>
    </lineage>
</organism>
<dbReference type="EMBL" id="BAAAMU010000013">
    <property type="protein sequence ID" value="GAA1625761.1"/>
    <property type="molecule type" value="Genomic_DNA"/>
</dbReference>
<sequence length="131" mass="13805">MDMDIEVEGAVQVAGDGAAQRDLVAAPRVGEASGNESVAPRRGLHTAWIRQGTPLPRRSPTRLIYPSGMAFVIPEIKVGLAELGGEQGTWCTKCGKRATLYIVDPETGGHAFACTADVGAEIEDMLLRTAG</sequence>